<reference evidence="3" key="1">
    <citation type="journal article" date="2023" name="Commun. Biol.">
        <title>Genome analysis of Parmales, the sister group of diatoms, reveals the evolutionary specialization of diatoms from phago-mixotrophs to photoautotrophs.</title>
        <authorList>
            <person name="Ban H."/>
            <person name="Sato S."/>
            <person name="Yoshikawa S."/>
            <person name="Yamada K."/>
            <person name="Nakamura Y."/>
            <person name="Ichinomiya M."/>
            <person name="Sato N."/>
            <person name="Blanc-Mathieu R."/>
            <person name="Endo H."/>
            <person name="Kuwata A."/>
            <person name="Ogata H."/>
        </authorList>
    </citation>
    <scope>NUCLEOTIDE SEQUENCE [LARGE SCALE GENOMIC DNA]</scope>
</reference>
<keyword evidence="1" id="KW-1133">Transmembrane helix</keyword>
<dbReference type="Proteomes" id="UP001165065">
    <property type="component" value="Unassembled WGS sequence"/>
</dbReference>
<name>A0A9W7GEN2_9STRA</name>
<keyword evidence="1" id="KW-0812">Transmembrane</keyword>
<gene>
    <name evidence="2" type="ORF">TrCOL_g1526</name>
</gene>
<dbReference type="PANTHER" id="PTHR16320:SF1">
    <property type="entry name" value="SPHINGOMYELINASE DDB_G0288017"/>
    <property type="match status" value="1"/>
</dbReference>
<dbReference type="AlphaFoldDB" id="A0A9W7GEN2"/>
<feature type="transmembrane region" description="Helical" evidence="1">
    <location>
        <begin position="59"/>
        <end position="80"/>
    </location>
</feature>
<evidence type="ECO:0008006" key="4">
    <source>
        <dbReference type="Google" id="ProtNLM"/>
    </source>
</evidence>
<keyword evidence="1" id="KW-0472">Membrane</keyword>
<comment type="caution">
    <text evidence="2">The sequence shown here is derived from an EMBL/GenBank/DDBJ whole genome shotgun (WGS) entry which is preliminary data.</text>
</comment>
<dbReference type="SUPFAM" id="SSF56219">
    <property type="entry name" value="DNase I-like"/>
    <property type="match status" value="1"/>
</dbReference>
<dbReference type="InterPro" id="IPR036691">
    <property type="entry name" value="Endo/exonu/phosph_ase_sf"/>
</dbReference>
<accession>A0A9W7GEN2</accession>
<dbReference type="GO" id="GO:0004767">
    <property type="term" value="F:sphingomyelin phosphodiesterase activity"/>
    <property type="evidence" value="ECO:0007669"/>
    <property type="project" value="InterPro"/>
</dbReference>
<dbReference type="Gene3D" id="3.60.10.10">
    <property type="entry name" value="Endonuclease/exonuclease/phosphatase"/>
    <property type="match status" value="1"/>
</dbReference>
<dbReference type="GO" id="GO:0005737">
    <property type="term" value="C:cytoplasm"/>
    <property type="evidence" value="ECO:0007669"/>
    <property type="project" value="TreeGrafter"/>
</dbReference>
<dbReference type="PANTHER" id="PTHR16320">
    <property type="entry name" value="SPHINGOMYELINASE FAMILY MEMBER"/>
    <property type="match status" value="1"/>
</dbReference>
<protein>
    <recommendedName>
        <fullName evidence="4">Sphingomyelin phosphodiesterase</fullName>
    </recommendedName>
</protein>
<sequence length="374" mass="41850">MTLNCCVHIPGARNVYNIALISRGITLVLTLSTTGLLLWSKYDSALSTAVRVLLHFLSIPFALIVGQPAAMLISFIIYAVKKDNFSDFKRERIDQLYKSKELHSHDILACQELYGSKFWGSTVYQTLMKGRCVEAGLNYSAFGGGPRWWMLFDSGLSIFSRHEIVRSAALVFRKQSIWDFLFVSRASLYAQVDLGEGRSIHVFTLHTAPSLDDMKKRTALASIFEEKTSTVRQQGNELLDFMVKMLGDKYDQGNDKVIVMGDFNVKAGTMDYHHFANLFKNKYGLVDITKKGPPGSDSDTWDPTFGLVDDKGEPKERLLTSPGLRGHPQTLDFIFTDASKVGESNVLPLKNDDPSQTLWQLVSDHAAVECKIAC</sequence>
<feature type="transmembrane region" description="Helical" evidence="1">
    <location>
        <begin position="20"/>
        <end position="39"/>
    </location>
</feature>
<keyword evidence="3" id="KW-1185">Reference proteome</keyword>
<evidence type="ECO:0000313" key="3">
    <source>
        <dbReference type="Proteomes" id="UP001165065"/>
    </source>
</evidence>
<dbReference type="EMBL" id="BRYA01000163">
    <property type="protein sequence ID" value="GMI42000.1"/>
    <property type="molecule type" value="Genomic_DNA"/>
</dbReference>
<dbReference type="OrthoDB" id="40902at2759"/>
<dbReference type="InterPro" id="IPR038772">
    <property type="entry name" value="Sph/SMPD2-like"/>
</dbReference>
<proteinExistence type="predicted"/>
<organism evidence="2 3">
    <name type="scientific">Triparma columacea</name>
    <dbReference type="NCBI Taxonomy" id="722753"/>
    <lineage>
        <taxon>Eukaryota</taxon>
        <taxon>Sar</taxon>
        <taxon>Stramenopiles</taxon>
        <taxon>Ochrophyta</taxon>
        <taxon>Bolidophyceae</taxon>
        <taxon>Parmales</taxon>
        <taxon>Triparmaceae</taxon>
        <taxon>Triparma</taxon>
    </lineage>
</organism>
<evidence type="ECO:0000256" key="1">
    <source>
        <dbReference type="SAM" id="Phobius"/>
    </source>
</evidence>
<evidence type="ECO:0000313" key="2">
    <source>
        <dbReference type="EMBL" id="GMI42000.1"/>
    </source>
</evidence>